<dbReference type="AlphaFoldDB" id="A0A0K1YBN0"/>
<proteinExistence type="predicted"/>
<accession>A0A0K1YBN0</accession>
<dbReference type="SUPFAM" id="SSF49373">
    <property type="entry name" value="Invasin/intimin cell-adhesion fragments"/>
    <property type="match status" value="1"/>
</dbReference>
<protein>
    <submittedName>
        <fullName evidence="1">Uncharacterized protein</fullName>
    </submittedName>
</protein>
<reference evidence="1" key="1">
    <citation type="journal article" date="2015" name="BMC Genomics">
        <title>Diversity of the cell-wall associated genomic island of the archaeon Haloquadratum walsbyi.</title>
        <authorList>
            <person name="Martin-Cuadrado A.B."/>
            <person name="Pasic L."/>
            <person name="Rodriguez-Valera F."/>
        </authorList>
    </citation>
    <scope>NUCLEOTIDE SEQUENCE</scope>
</reference>
<dbReference type="EMBL" id="KT322178">
    <property type="protein sequence ID" value="AKY04333.1"/>
    <property type="molecule type" value="Genomic_DNA"/>
</dbReference>
<sequence>MNQKDEIISITKVLFFATVIVVVAGMAFSGGAAALNLNADDGNRGNVTSGATAQPIGELQFIEGSPTVSQRTISFPSDLTVNESASSIQVTSRNMTSQDVTINSPESISVSFDTVDDLSGGDAALNITGVRVDVDPSVGNATRDVTATESVTLNVSGLTVGTNKTVNMTRGQNGVGPQNVTLFPNEPVSGGYTVQGPDNRSLIAQGSEIAITIPDGEDRISFDTGASVTVSSNVSSNAVVNGSQATVNSGEISFTATEGNLSVNEAINVTGIQYDTSGLTDPTVAANFTTNLTVETTAENPVSTRSQTAAELDQFGGNNGISAVNVERPGLSLNKTINLTSGQSNTTRFNVTVQDATIAGGALGADTQVVIDIPGGTGVTFNTSDSAPPVTGQFNTSDIQDRVDSGIAVSPTTVTVSVNNSTGGANGNIPASLNVTNLTVDAQNGISNQTINLTVTTTANKSADAIAQNTSIGTTINGSNQIVVANGNQVQGDVNASVNGFNFGSTGSSATQNLTGNLRPGDSITAAINVTDRFGGQPEGITVNLNASKNPSDSSILSTDSVVSNETGLAVFDVTLGDSVGIYNVTATLAHNASANVTLQYRAAAGQASDIVVTGINNSVTDTSGIGAEARSLEQAAYRVRVTDANDNPVNTSAEVNIETSGSLENVTYNLSRAQGSESGPRVIDNDNDGRRNYNATKITNGGVTEFFIFVSSEQPGDETVTVSSGGVSDTGTATVFDSTIDSVNVSIDKTSPSAGEEFNVTAVGNIGGNTVEVSGISASFEVADSAVAFLDSSSASTSTSGQASVSGEALTAGETQINVTFDDPELASPTTGSVDIGTQQSEPTASVTFDDQSVDNGSTSVNVASARFDGTEDFVIVVHRASPGDNGVVDSTDEIGNKIGSSDVLSGNVSDVSVNLTKSLDEGGNTQLTEDQTLIAMLHFANESGDTNFGSPITRGGSPVFDQAEITVEDTVNIGGEDVPVEFTTTENGERTVTATNAIDAIDAFRNDNANVSTVLSVIDAFRNESSQ</sequence>
<organism evidence="1">
    <name type="scientific">uncultured haloarchaeon</name>
    <dbReference type="NCBI Taxonomy" id="160804"/>
    <lineage>
        <taxon>Archaea</taxon>
        <taxon>Methanobacteriati</taxon>
        <taxon>Methanobacteriota</taxon>
        <taxon>Stenosarchaea group</taxon>
        <taxon>Halobacteria</taxon>
        <taxon>Halobacteriales</taxon>
        <taxon>Halobacteriaceae</taxon>
        <taxon>environmental samples</taxon>
    </lineage>
</organism>
<evidence type="ECO:0000313" key="1">
    <source>
        <dbReference type="EMBL" id="AKY04333.1"/>
    </source>
</evidence>
<name>A0A0K1YBN0_9EURY</name>
<dbReference type="InterPro" id="IPR008964">
    <property type="entry name" value="Invasin/intimin_cell_adhesion"/>
</dbReference>